<comment type="caution">
    <text evidence="9">The sequence shown here is derived from an EMBL/GenBank/DDBJ whole genome shotgun (WGS) entry which is preliminary data.</text>
</comment>
<protein>
    <submittedName>
        <fullName evidence="9">Heme ABC transporter</fullName>
    </submittedName>
    <submittedName>
        <fullName evidence="10">Iron complex transport system permease protein</fullName>
    </submittedName>
</protein>
<comment type="subcellular location">
    <subcellularLocation>
        <location evidence="1">Cell membrane</location>
        <topology evidence="1">Multi-pass membrane protein</topology>
    </subcellularLocation>
</comment>
<feature type="transmembrane region" description="Helical" evidence="8">
    <location>
        <begin position="105"/>
        <end position="130"/>
    </location>
</feature>
<dbReference type="PANTHER" id="PTHR30472:SF1">
    <property type="entry name" value="FE(3+) DICITRATE TRANSPORT SYSTEM PERMEASE PROTEIN FECC-RELATED"/>
    <property type="match status" value="1"/>
</dbReference>
<evidence type="ECO:0000313" key="10">
    <source>
        <dbReference type="EMBL" id="MDR6332777.1"/>
    </source>
</evidence>
<sequence length="352" mass="35222">MSLAVTGLATTRPRRRFARPVLIASGLMLLLVGLAIAHLGFGARAIAPEVVVRALIALDADSFDHNVIVELRLLRLLAALVVGAGLGLTGALIQSVTRNPLGEPHVLGLNAGAALAVVTTLTLSSILGPLLPASALAAARPLVAGLGAMLLCAAVLGVAALGRTGMTPLKVTLCGVAFSAFAAALTSAQLLLDDQTLATVRLWLAGDLSGLSYGALWAALPPAMAGLALALVLAGRLDALAMGDQVAAGLGIHVARTRLMALVAAGLLCGAAVSLAGPIGFVGLVVPHAVKALGVRDMRVVLPLSALAGAALLVAADLAARSLFAPRELATGIVTALVGVPVFIALAARRRP</sequence>
<feature type="transmembrane region" description="Helical" evidence="8">
    <location>
        <begin position="21"/>
        <end position="41"/>
    </location>
</feature>
<dbReference type="InterPro" id="IPR037294">
    <property type="entry name" value="ABC_BtuC-like"/>
</dbReference>
<dbReference type="GeneID" id="95761521"/>
<dbReference type="Proteomes" id="UP001245370">
    <property type="component" value="Unassembled WGS sequence"/>
</dbReference>
<feature type="transmembrane region" description="Helical" evidence="8">
    <location>
        <begin position="142"/>
        <end position="161"/>
    </location>
</feature>
<dbReference type="InterPro" id="IPR000522">
    <property type="entry name" value="ABC_transptr_permease_BtuC"/>
</dbReference>
<feature type="transmembrane region" description="Helical" evidence="8">
    <location>
        <begin position="212"/>
        <end position="234"/>
    </location>
</feature>
<evidence type="ECO:0000256" key="7">
    <source>
        <dbReference type="ARBA" id="ARBA00023136"/>
    </source>
</evidence>
<evidence type="ECO:0000313" key="9">
    <source>
        <dbReference type="EMBL" id="GLI21053.1"/>
    </source>
</evidence>
<dbReference type="Gene3D" id="1.10.3470.10">
    <property type="entry name" value="ABC transporter involved in vitamin B12 uptake, BtuC"/>
    <property type="match status" value="1"/>
</dbReference>
<keyword evidence="6 8" id="KW-1133">Transmembrane helix</keyword>
<dbReference type="GO" id="GO:0033214">
    <property type="term" value="P:siderophore-iron import into cell"/>
    <property type="evidence" value="ECO:0007669"/>
    <property type="project" value="TreeGrafter"/>
</dbReference>
<accession>A0A9W6CNJ1</accession>
<feature type="transmembrane region" description="Helical" evidence="8">
    <location>
        <begin position="259"/>
        <end position="281"/>
    </location>
</feature>
<dbReference type="GO" id="GO:0022857">
    <property type="term" value="F:transmembrane transporter activity"/>
    <property type="evidence" value="ECO:0007669"/>
    <property type="project" value="InterPro"/>
</dbReference>
<keyword evidence="3" id="KW-0813">Transport</keyword>
<evidence type="ECO:0000256" key="3">
    <source>
        <dbReference type="ARBA" id="ARBA00022448"/>
    </source>
</evidence>
<evidence type="ECO:0000256" key="6">
    <source>
        <dbReference type="ARBA" id="ARBA00022989"/>
    </source>
</evidence>
<dbReference type="PANTHER" id="PTHR30472">
    <property type="entry name" value="FERRIC ENTEROBACTIN TRANSPORT SYSTEM PERMEASE PROTEIN"/>
    <property type="match status" value="1"/>
</dbReference>
<dbReference type="AlphaFoldDB" id="A0A9W6CNJ1"/>
<feature type="transmembrane region" description="Helical" evidence="8">
    <location>
        <begin position="173"/>
        <end position="192"/>
    </location>
</feature>
<dbReference type="EMBL" id="BSDO01000001">
    <property type="protein sequence ID" value="GLI21053.1"/>
    <property type="molecule type" value="Genomic_DNA"/>
</dbReference>
<comment type="similarity">
    <text evidence="2">Belongs to the binding-protein-dependent transport system permease family. FecCD subfamily.</text>
</comment>
<feature type="transmembrane region" description="Helical" evidence="8">
    <location>
        <begin position="329"/>
        <end position="348"/>
    </location>
</feature>
<dbReference type="GO" id="GO:0005886">
    <property type="term" value="C:plasma membrane"/>
    <property type="evidence" value="ECO:0007669"/>
    <property type="project" value="UniProtKB-SubCell"/>
</dbReference>
<reference evidence="10 12" key="2">
    <citation type="submission" date="2023-07" db="EMBL/GenBank/DDBJ databases">
        <title>Genomic Encyclopedia of Type Strains, Phase IV (KMG-IV): sequencing the most valuable type-strain genomes for metagenomic binning, comparative biology and taxonomic classification.</title>
        <authorList>
            <person name="Goeker M."/>
        </authorList>
    </citation>
    <scope>NUCLEOTIDE SEQUENCE [LARGE SCALE GENOMIC DNA]</scope>
    <source>
        <strain evidence="10 12">DSM 338</strain>
    </source>
</reference>
<keyword evidence="12" id="KW-1185">Reference proteome</keyword>
<name>A0A9W6CNJ1_XANFL</name>
<keyword evidence="5 8" id="KW-0812">Transmembrane</keyword>
<evidence type="ECO:0000313" key="11">
    <source>
        <dbReference type="Proteomes" id="UP001144397"/>
    </source>
</evidence>
<evidence type="ECO:0000256" key="2">
    <source>
        <dbReference type="ARBA" id="ARBA00007935"/>
    </source>
</evidence>
<evidence type="ECO:0000313" key="12">
    <source>
        <dbReference type="Proteomes" id="UP001245370"/>
    </source>
</evidence>
<dbReference type="CDD" id="cd06550">
    <property type="entry name" value="TM_ABC_iron-siderophores_like"/>
    <property type="match status" value="1"/>
</dbReference>
<keyword evidence="7 8" id="KW-0472">Membrane</keyword>
<dbReference type="SUPFAM" id="SSF81345">
    <property type="entry name" value="ABC transporter involved in vitamin B12 uptake, BtuC"/>
    <property type="match status" value="1"/>
</dbReference>
<evidence type="ECO:0000256" key="5">
    <source>
        <dbReference type="ARBA" id="ARBA00022692"/>
    </source>
</evidence>
<dbReference type="FunFam" id="1.10.3470.10:FF:000001">
    <property type="entry name" value="Vitamin B12 ABC transporter permease BtuC"/>
    <property type="match status" value="1"/>
</dbReference>
<feature type="transmembrane region" description="Helical" evidence="8">
    <location>
        <begin position="301"/>
        <end position="320"/>
    </location>
</feature>
<feature type="transmembrane region" description="Helical" evidence="8">
    <location>
        <begin position="73"/>
        <end position="93"/>
    </location>
</feature>
<evidence type="ECO:0000256" key="4">
    <source>
        <dbReference type="ARBA" id="ARBA00022475"/>
    </source>
</evidence>
<dbReference type="Proteomes" id="UP001144397">
    <property type="component" value="Unassembled WGS sequence"/>
</dbReference>
<gene>
    <name evidence="10" type="ORF">GGQ86_001241</name>
    <name evidence="9" type="ORF">XFLAVUS301_07270</name>
</gene>
<dbReference type="Pfam" id="PF01032">
    <property type="entry name" value="FecCD"/>
    <property type="match status" value="1"/>
</dbReference>
<proteinExistence type="inferred from homology"/>
<reference evidence="9" key="1">
    <citation type="submission" date="2022-12" db="EMBL/GenBank/DDBJ databases">
        <title>Reference genome sequencing for broad-spectrum identification of bacterial and archaeal isolates by mass spectrometry.</title>
        <authorList>
            <person name="Sekiguchi Y."/>
            <person name="Tourlousse D.M."/>
        </authorList>
    </citation>
    <scope>NUCLEOTIDE SEQUENCE</scope>
    <source>
        <strain evidence="9">301</strain>
    </source>
</reference>
<keyword evidence="4" id="KW-1003">Cell membrane</keyword>
<dbReference type="EMBL" id="JAVDPY010000002">
    <property type="protein sequence ID" value="MDR6332777.1"/>
    <property type="molecule type" value="Genomic_DNA"/>
</dbReference>
<dbReference type="RefSeq" id="WP_281805449.1">
    <property type="nucleotide sequence ID" value="NZ_BSDO01000001.1"/>
</dbReference>
<evidence type="ECO:0000256" key="1">
    <source>
        <dbReference type="ARBA" id="ARBA00004651"/>
    </source>
</evidence>
<organism evidence="9 11">
    <name type="scientific">Xanthobacter flavus</name>
    <dbReference type="NCBI Taxonomy" id="281"/>
    <lineage>
        <taxon>Bacteria</taxon>
        <taxon>Pseudomonadati</taxon>
        <taxon>Pseudomonadota</taxon>
        <taxon>Alphaproteobacteria</taxon>
        <taxon>Hyphomicrobiales</taxon>
        <taxon>Xanthobacteraceae</taxon>
        <taxon>Xanthobacter</taxon>
    </lineage>
</organism>
<evidence type="ECO:0000256" key="8">
    <source>
        <dbReference type="SAM" id="Phobius"/>
    </source>
</evidence>